<dbReference type="Proteomes" id="UP001610657">
    <property type="component" value="Unassembled WGS sequence"/>
</dbReference>
<dbReference type="Gene3D" id="3.60.120.10">
    <property type="entry name" value="Anthranilate synthase"/>
    <property type="match status" value="1"/>
</dbReference>
<dbReference type="RefSeq" id="WP_395577882.1">
    <property type="nucleotide sequence ID" value="NZ_JAVCQK010000431.1"/>
</dbReference>
<accession>A0ABW7NWA2</accession>
<dbReference type="InterPro" id="IPR005801">
    <property type="entry name" value="ADC_synthase"/>
</dbReference>
<protein>
    <submittedName>
        <fullName evidence="2">Chorismate-binding protein</fullName>
    </submittedName>
</protein>
<dbReference type="SUPFAM" id="SSF56322">
    <property type="entry name" value="ADC synthase"/>
    <property type="match status" value="1"/>
</dbReference>
<comment type="caution">
    <text evidence="2">The sequence shown here is derived from an EMBL/GenBank/DDBJ whole genome shotgun (WGS) entry which is preliminary data.</text>
</comment>
<evidence type="ECO:0000313" key="3">
    <source>
        <dbReference type="Proteomes" id="UP001610657"/>
    </source>
</evidence>
<dbReference type="PRINTS" id="PR00095">
    <property type="entry name" value="ANTSNTHASEI"/>
</dbReference>
<dbReference type="PANTHER" id="PTHR11236:SF9">
    <property type="entry name" value="ANTHRANILATE SYNTHASE COMPONENT 1"/>
    <property type="match status" value="1"/>
</dbReference>
<dbReference type="InterPro" id="IPR015890">
    <property type="entry name" value="Chorismate_C"/>
</dbReference>
<proteinExistence type="predicted"/>
<reference evidence="2 3" key="1">
    <citation type="submission" date="2023-08" db="EMBL/GenBank/DDBJ databases">
        <title>Genomic and mutational analysis of Pseudomonas syringae pv. tagetis EB037 pathogenicity on sunflower.</title>
        <authorList>
            <person name="Maul J.E."/>
        </authorList>
    </citation>
    <scope>NUCLEOTIDE SEQUENCE [LARGE SCALE GENOMIC DNA]</scope>
    <source>
        <strain evidence="2 3">EB037_T1</strain>
    </source>
</reference>
<name>A0ABW7NWA2_9PSED</name>
<evidence type="ECO:0000259" key="1">
    <source>
        <dbReference type="Pfam" id="PF00425"/>
    </source>
</evidence>
<feature type="non-terminal residue" evidence="2">
    <location>
        <position position="64"/>
    </location>
</feature>
<evidence type="ECO:0000313" key="2">
    <source>
        <dbReference type="EMBL" id="MFH7519147.1"/>
    </source>
</evidence>
<organism evidence="2 3">
    <name type="scientific">Pseudomonas syringae pv. tagetis</name>
    <dbReference type="NCBI Taxonomy" id="129140"/>
    <lineage>
        <taxon>Bacteria</taxon>
        <taxon>Pseudomonadati</taxon>
        <taxon>Pseudomonadota</taxon>
        <taxon>Gammaproteobacteria</taxon>
        <taxon>Pseudomonadales</taxon>
        <taxon>Pseudomonadaceae</taxon>
        <taxon>Pseudomonas</taxon>
    </lineage>
</organism>
<dbReference type="EMBL" id="JAVCQK010000431">
    <property type="protein sequence ID" value="MFH7519147.1"/>
    <property type="molecule type" value="Genomic_DNA"/>
</dbReference>
<keyword evidence="3" id="KW-1185">Reference proteome</keyword>
<dbReference type="InterPro" id="IPR019999">
    <property type="entry name" value="Anth_synth_I-like"/>
</dbReference>
<sequence>MLIFCELEQVPRGAYTGAFGWLNRDGDLDLNILIRTAEADGHEASFRTGAGIVVDSDPDKELDE</sequence>
<feature type="domain" description="Chorismate-utilising enzyme C-terminal" evidence="1">
    <location>
        <begin position="4"/>
        <end position="64"/>
    </location>
</feature>
<dbReference type="Pfam" id="PF00425">
    <property type="entry name" value="Chorismate_bind"/>
    <property type="match status" value="1"/>
</dbReference>
<dbReference type="PANTHER" id="PTHR11236">
    <property type="entry name" value="AMINOBENZOATE/ANTHRANILATE SYNTHASE"/>
    <property type="match status" value="1"/>
</dbReference>
<gene>
    <name evidence="2" type="ORF">RA271_28920</name>
</gene>